<evidence type="ECO:0000259" key="3">
    <source>
        <dbReference type="PROSITE" id="PS50943"/>
    </source>
</evidence>
<feature type="transmembrane region" description="Helical" evidence="2">
    <location>
        <begin position="107"/>
        <end position="125"/>
    </location>
</feature>
<dbReference type="Proteomes" id="UP000782705">
    <property type="component" value="Unassembled WGS sequence"/>
</dbReference>
<dbReference type="InterPro" id="IPR001387">
    <property type="entry name" value="Cro/C1-type_HTH"/>
</dbReference>
<dbReference type="PROSITE" id="PS50943">
    <property type="entry name" value="HTH_CROC1"/>
    <property type="match status" value="1"/>
</dbReference>
<comment type="caution">
    <text evidence="4">The sequence shown here is derived from an EMBL/GenBank/DDBJ whole genome shotgun (WGS) entry which is preliminary data.</text>
</comment>
<accession>A0ABQ6Z0N6</accession>
<proteinExistence type="predicted"/>
<feature type="transmembrane region" description="Helical" evidence="2">
    <location>
        <begin position="164"/>
        <end position="188"/>
    </location>
</feature>
<feature type="domain" description="HTH cro/C1-type" evidence="3">
    <location>
        <begin position="7"/>
        <end position="61"/>
    </location>
</feature>
<keyword evidence="5" id="KW-1185">Reference proteome</keyword>
<dbReference type="Pfam" id="PF01381">
    <property type="entry name" value="HTH_3"/>
    <property type="match status" value="1"/>
</dbReference>
<name>A0ABQ6Z0N6_9ENTE</name>
<dbReference type="SMART" id="SM00530">
    <property type="entry name" value="HTH_XRE"/>
    <property type="match status" value="1"/>
</dbReference>
<dbReference type="EMBL" id="MAEL01000031">
    <property type="protein sequence ID" value="KAF1304587.1"/>
    <property type="molecule type" value="Genomic_DNA"/>
</dbReference>
<dbReference type="PANTHER" id="PTHR46558">
    <property type="entry name" value="TRACRIPTIONAL REGULATORY PROTEIN-RELATED-RELATED"/>
    <property type="match status" value="1"/>
</dbReference>
<feature type="transmembrane region" description="Helical" evidence="2">
    <location>
        <begin position="83"/>
        <end position="101"/>
    </location>
</feature>
<dbReference type="RefSeq" id="WP_161901616.1">
    <property type="nucleotide sequence ID" value="NZ_MAEL01000031.1"/>
</dbReference>
<evidence type="ECO:0000256" key="1">
    <source>
        <dbReference type="ARBA" id="ARBA00023125"/>
    </source>
</evidence>
<dbReference type="SUPFAM" id="SSF47413">
    <property type="entry name" value="lambda repressor-like DNA-binding domains"/>
    <property type="match status" value="1"/>
</dbReference>
<evidence type="ECO:0000313" key="5">
    <source>
        <dbReference type="Proteomes" id="UP000782705"/>
    </source>
</evidence>
<organism evidence="4 5">
    <name type="scientific">Candidatus Enterococcus willemsii</name>
    <dbReference type="NCBI Taxonomy" id="1857215"/>
    <lineage>
        <taxon>Bacteria</taxon>
        <taxon>Bacillati</taxon>
        <taxon>Bacillota</taxon>
        <taxon>Bacilli</taxon>
        <taxon>Lactobacillales</taxon>
        <taxon>Enterococcaceae</taxon>
        <taxon>Enterococcus</taxon>
    </lineage>
</organism>
<evidence type="ECO:0000313" key="4">
    <source>
        <dbReference type="EMBL" id="KAF1304587.1"/>
    </source>
</evidence>
<keyword evidence="2" id="KW-0812">Transmembrane</keyword>
<dbReference type="PANTHER" id="PTHR46558:SF15">
    <property type="entry name" value="HELIX-TURN-HELIX DOMAIN PROTEIN"/>
    <property type="match status" value="1"/>
</dbReference>
<sequence>MNVGKQIRSYRQAYEFSQEELAEKIFVSRQTISNWENARSYPDIHSLLLLSVLFDISLDELVKGDVNEMKKTLKQMKSNKDTVWMVIFLLLMILTTGPLLAIQDGGWIWLVVPFTFWMMGMYFAVKVEKFKKQEDLKTFAEITAYMENRDVESLRKKRNKRKALLEKIMIVLLFSVGSALLTILFGWLTSLIVSFT</sequence>
<reference evidence="4 5" key="1">
    <citation type="submission" date="2016-06" db="EMBL/GenBank/DDBJ databases">
        <title>Four novel species of enterococci isolated from chicken manure.</title>
        <authorList>
            <person name="Van Tyne D."/>
        </authorList>
    </citation>
    <scope>NUCLEOTIDE SEQUENCE [LARGE SCALE GENOMIC DNA]</scope>
    <source>
        <strain evidence="4 5">CU12B</strain>
    </source>
</reference>
<protein>
    <submittedName>
        <fullName evidence="4">Transcriptional regulator</fullName>
    </submittedName>
</protein>
<evidence type="ECO:0000256" key="2">
    <source>
        <dbReference type="SAM" id="Phobius"/>
    </source>
</evidence>
<keyword evidence="2" id="KW-0472">Membrane</keyword>
<dbReference type="CDD" id="cd00093">
    <property type="entry name" value="HTH_XRE"/>
    <property type="match status" value="1"/>
</dbReference>
<dbReference type="InterPro" id="IPR010982">
    <property type="entry name" value="Lambda_DNA-bd_dom_sf"/>
</dbReference>
<dbReference type="Gene3D" id="1.10.260.40">
    <property type="entry name" value="lambda repressor-like DNA-binding domains"/>
    <property type="match status" value="1"/>
</dbReference>
<keyword evidence="1" id="KW-0238">DNA-binding</keyword>
<gene>
    <name evidence="4" type="ORF">BAU17_10320</name>
</gene>
<keyword evidence="2" id="KW-1133">Transmembrane helix</keyword>